<evidence type="ECO:0000313" key="2">
    <source>
        <dbReference type="Proteomes" id="UP000218172"/>
    </source>
</evidence>
<name>A0A2A4MIG8_9GAMM</name>
<dbReference type="Proteomes" id="UP000218172">
    <property type="component" value="Unassembled WGS sequence"/>
</dbReference>
<proteinExistence type="predicted"/>
<accession>A0A2A4MIG8</accession>
<dbReference type="AlphaFoldDB" id="A0A2A4MIG8"/>
<evidence type="ECO:0000313" key="1">
    <source>
        <dbReference type="EMBL" id="PCH59406.1"/>
    </source>
</evidence>
<organism evidence="1 2">
    <name type="scientific">SAR86 cluster bacterium</name>
    <dbReference type="NCBI Taxonomy" id="2030880"/>
    <lineage>
        <taxon>Bacteria</taxon>
        <taxon>Pseudomonadati</taxon>
        <taxon>Pseudomonadota</taxon>
        <taxon>Gammaproteobacteria</taxon>
        <taxon>SAR86 cluster</taxon>
    </lineage>
</organism>
<gene>
    <name evidence="1" type="ORF">COC19_07125</name>
</gene>
<comment type="caution">
    <text evidence="1">The sequence shown here is derived from an EMBL/GenBank/DDBJ whole genome shotgun (WGS) entry which is preliminary data.</text>
</comment>
<reference evidence="2" key="1">
    <citation type="submission" date="2017-08" db="EMBL/GenBank/DDBJ databases">
        <title>A dynamic microbial community with high functional redundancy inhabits the cold, oxic subseafloor aquifer.</title>
        <authorList>
            <person name="Tully B.J."/>
            <person name="Wheat C.G."/>
            <person name="Glazer B.T."/>
            <person name="Huber J.A."/>
        </authorList>
    </citation>
    <scope>NUCLEOTIDE SEQUENCE [LARGE SCALE GENOMIC DNA]</scope>
</reference>
<sequence>MLLIENHTSKTIKAITWISLAFFSSIISQVAVSTTPAKPSDVPPLQDVSFFDPYRYYFLDTESIFEPCIYFEDTAYAGYFDLQQRPEGVFLIPVLFNSIVPSADADCSQITVGLANTNSYGSIHYSLSNIPVVVSEVVEMDMVVIKDSGIRFDLLSSSQSVENPEFKIDAVYEIYNHEELFINSYVRHKTTFFEIPGNFPFPVLEDGFVGEVEFSKDFLGLVSFDAESQTVLIELDVSNEAGTYTLTTDLLDPNNGIIHLRIITPIRLDSISF</sequence>
<protein>
    <submittedName>
        <fullName evidence="1">Uncharacterized protein</fullName>
    </submittedName>
</protein>
<dbReference type="EMBL" id="NVQR01000120">
    <property type="protein sequence ID" value="PCH59406.1"/>
    <property type="molecule type" value="Genomic_DNA"/>
</dbReference>